<accession>A0A852F5F0</accession>
<dbReference type="InterPro" id="IPR050976">
    <property type="entry name" value="Snaclec"/>
</dbReference>
<comment type="caution">
    <text evidence="3">The sequence shown here is derived from an EMBL/GenBank/DDBJ whole genome shotgun (WGS) entry which is preliminary data.</text>
</comment>
<dbReference type="InterPro" id="IPR016186">
    <property type="entry name" value="C-type_lectin-like/link_sf"/>
</dbReference>
<dbReference type="AlphaFoldDB" id="A0A852F5F0"/>
<dbReference type="EMBL" id="WBNO01005208">
    <property type="protein sequence ID" value="NXQ11513.1"/>
    <property type="molecule type" value="Genomic_DNA"/>
</dbReference>
<organism evidence="3 4">
    <name type="scientific">Peucedramus taeniatus</name>
    <name type="common">Olive warbler</name>
    <dbReference type="NCBI Taxonomy" id="135441"/>
    <lineage>
        <taxon>Eukaryota</taxon>
        <taxon>Metazoa</taxon>
        <taxon>Chordata</taxon>
        <taxon>Craniata</taxon>
        <taxon>Vertebrata</taxon>
        <taxon>Euteleostomi</taxon>
        <taxon>Archelosauria</taxon>
        <taxon>Archosauria</taxon>
        <taxon>Dinosauria</taxon>
        <taxon>Saurischia</taxon>
        <taxon>Theropoda</taxon>
        <taxon>Coelurosauria</taxon>
        <taxon>Aves</taxon>
        <taxon>Neognathae</taxon>
        <taxon>Neoaves</taxon>
        <taxon>Telluraves</taxon>
        <taxon>Australaves</taxon>
        <taxon>Passeriformes</taxon>
        <taxon>Passeroidea</taxon>
        <taxon>Fringillidae</taxon>
        <taxon>Peucedraminae</taxon>
        <taxon>Peucedramus</taxon>
    </lineage>
</organism>
<dbReference type="InterPro" id="IPR016187">
    <property type="entry name" value="CTDL_fold"/>
</dbReference>
<keyword evidence="4" id="KW-1185">Reference proteome</keyword>
<dbReference type="InterPro" id="IPR018378">
    <property type="entry name" value="C-type_lectin_CS"/>
</dbReference>
<evidence type="ECO:0000256" key="1">
    <source>
        <dbReference type="ARBA" id="ARBA00023157"/>
    </source>
</evidence>
<feature type="non-terminal residue" evidence="3">
    <location>
        <position position="1"/>
    </location>
</feature>
<dbReference type="PANTHER" id="PTHR22991:SF40">
    <property type="entry name" value="PROTEIN CBG13490"/>
    <property type="match status" value="1"/>
</dbReference>
<dbReference type="PANTHER" id="PTHR22991">
    <property type="entry name" value="PROTEIN CBG13490"/>
    <property type="match status" value="1"/>
</dbReference>
<dbReference type="Pfam" id="PF00059">
    <property type="entry name" value="Lectin_C"/>
    <property type="match status" value="1"/>
</dbReference>
<dbReference type="InterPro" id="IPR001304">
    <property type="entry name" value="C-type_lectin-like"/>
</dbReference>
<reference evidence="3" key="1">
    <citation type="submission" date="2019-09" db="EMBL/GenBank/DDBJ databases">
        <title>Bird 10,000 Genomes (B10K) Project - Family phase.</title>
        <authorList>
            <person name="Zhang G."/>
        </authorList>
    </citation>
    <scope>NUCLEOTIDE SEQUENCE</scope>
    <source>
        <strain evidence="3">B10K-DU-002-52</strain>
        <tissue evidence="3">Muscle</tissue>
    </source>
</reference>
<proteinExistence type="predicted"/>
<dbReference type="SUPFAM" id="SSF56436">
    <property type="entry name" value="C-type lectin-like"/>
    <property type="match status" value="1"/>
</dbReference>
<feature type="domain" description="C-type lectin" evidence="2">
    <location>
        <begin position="20"/>
        <end position="120"/>
    </location>
</feature>
<sequence length="121" mass="14031">AGRCPWARVSARYQPVPVPQRYCQDVYRGQLASVHSAARNLELQKLAQTYNILIAPWIGAVTSRRAGQWQSCWEDSSPWNYANWAPTHPFHIVTTCTTLSVRDGLWRSRFCFQLRPFICQY</sequence>
<dbReference type="PROSITE" id="PS00615">
    <property type="entry name" value="C_TYPE_LECTIN_1"/>
    <property type="match status" value="1"/>
</dbReference>
<evidence type="ECO:0000313" key="4">
    <source>
        <dbReference type="Proteomes" id="UP000629713"/>
    </source>
</evidence>
<dbReference type="SMART" id="SM00034">
    <property type="entry name" value="CLECT"/>
    <property type="match status" value="1"/>
</dbReference>
<gene>
    <name evidence="3" type="primary">Prg3</name>
    <name evidence="3" type="ORF">PEUTAE_R12357</name>
</gene>
<dbReference type="Proteomes" id="UP000629713">
    <property type="component" value="Unassembled WGS sequence"/>
</dbReference>
<evidence type="ECO:0000259" key="2">
    <source>
        <dbReference type="PROSITE" id="PS50041"/>
    </source>
</evidence>
<name>A0A852F5F0_PEUTA</name>
<dbReference type="Gene3D" id="3.10.100.10">
    <property type="entry name" value="Mannose-Binding Protein A, subunit A"/>
    <property type="match status" value="1"/>
</dbReference>
<keyword evidence="1" id="KW-1015">Disulfide bond</keyword>
<feature type="non-terminal residue" evidence="3">
    <location>
        <position position="121"/>
    </location>
</feature>
<protein>
    <submittedName>
        <fullName evidence="3">PRG3 protein</fullName>
    </submittedName>
</protein>
<evidence type="ECO:0000313" key="3">
    <source>
        <dbReference type="EMBL" id="NXQ11513.1"/>
    </source>
</evidence>
<dbReference type="PROSITE" id="PS50041">
    <property type="entry name" value="C_TYPE_LECTIN_2"/>
    <property type="match status" value="1"/>
</dbReference>